<accession>A0A7I8VQT7</accession>
<keyword evidence="5" id="KW-0272">Extracellular matrix</keyword>
<dbReference type="GO" id="GO:0030182">
    <property type="term" value="P:neuron differentiation"/>
    <property type="evidence" value="ECO:0007669"/>
    <property type="project" value="TreeGrafter"/>
</dbReference>
<reference evidence="9 10" key="1">
    <citation type="submission" date="2020-08" db="EMBL/GenBank/DDBJ databases">
        <authorList>
            <person name="Hejnol A."/>
        </authorList>
    </citation>
    <scope>NUCLEOTIDE SEQUENCE [LARGE SCALE GENOMIC DNA]</scope>
</reference>
<dbReference type="GO" id="GO:0060070">
    <property type="term" value="P:canonical Wnt signaling pathway"/>
    <property type="evidence" value="ECO:0007669"/>
    <property type="project" value="TreeGrafter"/>
</dbReference>
<keyword evidence="6 8" id="KW-0879">Wnt signaling pathway</keyword>
<sequence>MDLRLKKYTQTTNFRYLGIAGSSTTFSSNPTTCTNLDILHPKQRKVCHRSRNVLDVISEGASVGIEECQHQFSDRRWNCTTYNTTDVFGNITKTKGREKAYIYAISSAGVMYAAARACSKGQMNICGCDHRVRRRNTNGKFVWGGCSVDVRFSEKFTREFLDSKESSMNEDGSMNIWNNKAGRKVGFFFFYVF</sequence>
<dbReference type="PANTHER" id="PTHR12027:SF99">
    <property type="entry name" value="PROTEIN WNT"/>
    <property type="match status" value="1"/>
</dbReference>
<comment type="subcellular location">
    <subcellularLocation>
        <location evidence="1 8">Secreted</location>
        <location evidence="1 8">Extracellular space</location>
        <location evidence="1 8">Extracellular matrix</location>
    </subcellularLocation>
</comment>
<dbReference type="EMBL" id="CAJFCJ010000009">
    <property type="protein sequence ID" value="CAD5118665.1"/>
    <property type="molecule type" value="Genomic_DNA"/>
</dbReference>
<evidence type="ECO:0000256" key="5">
    <source>
        <dbReference type="ARBA" id="ARBA00022530"/>
    </source>
</evidence>
<dbReference type="GO" id="GO:0005125">
    <property type="term" value="F:cytokine activity"/>
    <property type="evidence" value="ECO:0007669"/>
    <property type="project" value="TreeGrafter"/>
</dbReference>
<organism evidence="9 10">
    <name type="scientific">Dimorphilus gyrociliatus</name>
    <dbReference type="NCBI Taxonomy" id="2664684"/>
    <lineage>
        <taxon>Eukaryota</taxon>
        <taxon>Metazoa</taxon>
        <taxon>Spiralia</taxon>
        <taxon>Lophotrochozoa</taxon>
        <taxon>Annelida</taxon>
        <taxon>Polychaeta</taxon>
        <taxon>Polychaeta incertae sedis</taxon>
        <taxon>Dinophilidae</taxon>
        <taxon>Dimorphilus</taxon>
    </lineage>
</organism>
<evidence type="ECO:0000256" key="6">
    <source>
        <dbReference type="ARBA" id="ARBA00022687"/>
    </source>
</evidence>
<evidence type="ECO:0000256" key="3">
    <source>
        <dbReference type="ARBA" id="ARBA00022473"/>
    </source>
</evidence>
<keyword evidence="4" id="KW-0964">Secreted</keyword>
<comment type="function">
    <text evidence="8">Ligand for members of the frizzled family of seven transmembrane receptors.</text>
</comment>
<comment type="caution">
    <text evidence="9">The sequence shown here is derived from an EMBL/GenBank/DDBJ whole genome shotgun (WGS) entry which is preliminary data.</text>
</comment>
<dbReference type="Proteomes" id="UP000549394">
    <property type="component" value="Unassembled WGS sequence"/>
</dbReference>
<gene>
    <name evidence="9" type="ORF">DGYR_LOCUS7002</name>
</gene>
<evidence type="ECO:0000256" key="4">
    <source>
        <dbReference type="ARBA" id="ARBA00022525"/>
    </source>
</evidence>
<proteinExistence type="inferred from homology"/>
<keyword evidence="10" id="KW-1185">Reference proteome</keyword>
<keyword evidence="7" id="KW-1015">Disulfide bond</keyword>
<dbReference type="PRINTS" id="PR01349">
    <property type="entry name" value="WNTPROTEIN"/>
</dbReference>
<keyword evidence="3 8" id="KW-0217">Developmental protein</keyword>
<evidence type="ECO:0000256" key="2">
    <source>
        <dbReference type="ARBA" id="ARBA00005683"/>
    </source>
</evidence>
<dbReference type="OrthoDB" id="5945655at2759"/>
<dbReference type="InterPro" id="IPR005817">
    <property type="entry name" value="Wnt"/>
</dbReference>
<protein>
    <recommendedName>
        <fullName evidence="8">Protein Wnt</fullName>
    </recommendedName>
</protein>
<dbReference type="GO" id="GO:0045165">
    <property type="term" value="P:cell fate commitment"/>
    <property type="evidence" value="ECO:0007669"/>
    <property type="project" value="TreeGrafter"/>
</dbReference>
<dbReference type="Pfam" id="PF00110">
    <property type="entry name" value="wnt"/>
    <property type="match status" value="1"/>
</dbReference>
<name>A0A7I8VQT7_9ANNE</name>
<dbReference type="PANTHER" id="PTHR12027">
    <property type="entry name" value="WNT RELATED"/>
    <property type="match status" value="1"/>
</dbReference>
<evidence type="ECO:0000256" key="8">
    <source>
        <dbReference type="RuleBase" id="RU003500"/>
    </source>
</evidence>
<evidence type="ECO:0000313" key="9">
    <source>
        <dbReference type="EMBL" id="CAD5118665.1"/>
    </source>
</evidence>
<dbReference type="AlphaFoldDB" id="A0A7I8VQT7"/>
<evidence type="ECO:0000313" key="10">
    <source>
        <dbReference type="Proteomes" id="UP000549394"/>
    </source>
</evidence>
<dbReference type="SMART" id="SM00097">
    <property type="entry name" value="WNT1"/>
    <property type="match status" value="1"/>
</dbReference>
<dbReference type="GO" id="GO:0005109">
    <property type="term" value="F:frizzled binding"/>
    <property type="evidence" value="ECO:0007669"/>
    <property type="project" value="TreeGrafter"/>
</dbReference>
<comment type="similarity">
    <text evidence="2 8">Belongs to the Wnt family.</text>
</comment>
<evidence type="ECO:0000256" key="1">
    <source>
        <dbReference type="ARBA" id="ARBA00004498"/>
    </source>
</evidence>
<dbReference type="GO" id="GO:0005615">
    <property type="term" value="C:extracellular space"/>
    <property type="evidence" value="ECO:0007669"/>
    <property type="project" value="TreeGrafter"/>
</dbReference>
<evidence type="ECO:0000256" key="7">
    <source>
        <dbReference type="ARBA" id="ARBA00023157"/>
    </source>
</evidence>